<dbReference type="InterPro" id="IPR017900">
    <property type="entry name" value="4Fe4S_Fe_S_CS"/>
</dbReference>
<dbReference type="Proteomes" id="UP001433088">
    <property type="component" value="Unassembled WGS sequence"/>
</dbReference>
<sequence>MPEFHSRFEKIDRRVPIDEHNCAVQFDVTKCKNCTLCRRACADTQTVLDYYSLSSTGDMPICVHCGQCSSACPFGAIVEVNDVDKVKAALKDPEKIVIFQTAPAVRVGLGEAFGMDPGTFVEGKMVAALRTLGADYVFDTDFGADLTIMEEATELLHRLQSEEIPIPQFTSCCPAWVEFAETFYPDLLQHLSSTKSPISILSPVIKTYFAQQKNIDPKKIVNVCVTPCTAKKAEIRRPELSAAGLFWDEPEIRDTDICITTRELAQWIQDENIDFANLEDGQFDKAFGEASGGGRIFGNSGGVMEAAIRTAYHMFTGRPAPKDFIPFEPVRGLQGVKKATVIFGHFVLHVAAISGLGNARAFIDDLIKNDSFEDYSFIEVMACPGGCIGGGGQPKVKLPQVKKVQEARTASIYKSDEETDVKASWQNPEIEELYEAFLDEPLSEMAEFTLHTYFSDKSDQLGRMKNLTPQTNPMSPKYKPPTTEE</sequence>
<dbReference type="Gene3D" id="3.40.50.1780">
    <property type="match status" value="1"/>
</dbReference>
<gene>
    <name evidence="6" type="ORF">WMO23_09760</name>
</gene>
<evidence type="ECO:0000256" key="4">
    <source>
        <dbReference type="SAM" id="MobiDB-lite"/>
    </source>
</evidence>
<dbReference type="SUPFAM" id="SSF53920">
    <property type="entry name" value="Fe-only hydrogenase"/>
    <property type="match status" value="1"/>
</dbReference>
<evidence type="ECO:0000259" key="5">
    <source>
        <dbReference type="PROSITE" id="PS51379"/>
    </source>
</evidence>
<evidence type="ECO:0000256" key="3">
    <source>
        <dbReference type="ARBA" id="ARBA00023014"/>
    </source>
</evidence>
<dbReference type="Pfam" id="PF02906">
    <property type="entry name" value="Fe_hyd_lg_C"/>
    <property type="match status" value="1"/>
</dbReference>
<organism evidence="6 7">
    <name type="scientific">Megasphaera intestinihominis</name>
    <dbReference type="NCBI Taxonomy" id="3133159"/>
    <lineage>
        <taxon>Bacteria</taxon>
        <taxon>Bacillati</taxon>
        <taxon>Bacillota</taxon>
        <taxon>Negativicutes</taxon>
        <taxon>Veillonellales</taxon>
        <taxon>Veillonellaceae</taxon>
        <taxon>Megasphaera</taxon>
    </lineage>
</organism>
<dbReference type="SUPFAM" id="SSF54862">
    <property type="entry name" value="4Fe-4S ferredoxins"/>
    <property type="match status" value="1"/>
</dbReference>
<dbReference type="Gene3D" id="4.10.260.20">
    <property type="entry name" value="Iron hydrogenase, small subunit"/>
    <property type="match status" value="1"/>
</dbReference>
<dbReference type="Gene3D" id="3.40.950.10">
    <property type="entry name" value="Fe-only Hydrogenase (Larger Subunit), Chain L, domain 3"/>
    <property type="match status" value="1"/>
</dbReference>
<dbReference type="PROSITE" id="PS51379">
    <property type="entry name" value="4FE4S_FER_2"/>
    <property type="match status" value="1"/>
</dbReference>
<dbReference type="InterPro" id="IPR003149">
    <property type="entry name" value="Fe_hydrogenase_ssu"/>
</dbReference>
<dbReference type="InterPro" id="IPR017896">
    <property type="entry name" value="4Fe4S_Fe-S-bd"/>
</dbReference>
<protein>
    <submittedName>
        <fullName evidence="6">[FeFe] hydrogenase, group A</fullName>
    </submittedName>
</protein>
<dbReference type="NCBIfam" id="TIGR02512">
    <property type="entry name" value="FeFe_hydrog_A"/>
    <property type="match status" value="1"/>
</dbReference>
<dbReference type="InterPro" id="IPR050340">
    <property type="entry name" value="Cytosolic_Fe-S_CAF"/>
</dbReference>
<dbReference type="EMBL" id="JBBMEU010000070">
    <property type="protein sequence ID" value="MEQ2423010.1"/>
    <property type="molecule type" value="Genomic_DNA"/>
</dbReference>
<reference evidence="6 7" key="1">
    <citation type="submission" date="2024-03" db="EMBL/GenBank/DDBJ databases">
        <title>Human intestinal bacterial collection.</title>
        <authorList>
            <person name="Pauvert C."/>
            <person name="Hitch T.C.A."/>
            <person name="Clavel T."/>
        </authorList>
    </citation>
    <scope>NUCLEOTIDE SEQUENCE [LARGE SCALE GENOMIC DNA]</scope>
    <source>
        <strain evidence="6 7">CLA-AA-H81</strain>
    </source>
</reference>
<feature type="domain" description="4Fe-4S ferredoxin-type" evidence="5">
    <location>
        <begin position="53"/>
        <end position="82"/>
    </location>
</feature>
<dbReference type="RefSeq" id="WP_292282330.1">
    <property type="nucleotide sequence ID" value="NZ_JBBMEU010000070.1"/>
</dbReference>
<evidence type="ECO:0000313" key="7">
    <source>
        <dbReference type="Proteomes" id="UP001433088"/>
    </source>
</evidence>
<comment type="caution">
    <text evidence="6">The sequence shown here is derived from an EMBL/GenBank/DDBJ whole genome shotgun (WGS) entry which is preliminary data.</text>
</comment>
<dbReference type="InterPro" id="IPR013352">
    <property type="entry name" value="Fe_hydrogenase_subset"/>
</dbReference>
<accession>A0ABV1CY09</accession>
<dbReference type="Gene3D" id="3.30.70.20">
    <property type="match status" value="1"/>
</dbReference>
<keyword evidence="7" id="KW-1185">Reference proteome</keyword>
<evidence type="ECO:0000313" key="6">
    <source>
        <dbReference type="EMBL" id="MEQ2423010.1"/>
    </source>
</evidence>
<keyword evidence="2" id="KW-0408">Iron</keyword>
<dbReference type="SMART" id="SM00902">
    <property type="entry name" value="Fe_hyd_SSU"/>
    <property type="match status" value="1"/>
</dbReference>
<name>A0ABV1CY09_9FIRM</name>
<dbReference type="InterPro" id="IPR009016">
    <property type="entry name" value="Fe_hydrogenase"/>
</dbReference>
<dbReference type="PROSITE" id="PS00198">
    <property type="entry name" value="4FE4S_FER_1"/>
    <property type="match status" value="1"/>
</dbReference>
<evidence type="ECO:0000256" key="2">
    <source>
        <dbReference type="ARBA" id="ARBA00023004"/>
    </source>
</evidence>
<evidence type="ECO:0000256" key="1">
    <source>
        <dbReference type="ARBA" id="ARBA00022723"/>
    </source>
</evidence>
<keyword evidence="3" id="KW-0411">Iron-sulfur</keyword>
<feature type="region of interest" description="Disordered" evidence="4">
    <location>
        <begin position="461"/>
        <end position="485"/>
    </location>
</feature>
<dbReference type="Pfam" id="PF00037">
    <property type="entry name" value="Fer4"/>
    <property type="match status" value="1"/>
</dbReference>
<dbReference type="InterPro" id="IPR036991">
    <property type="entry name" value="Fe_hydrogenase_ssu_sf"/>
</dbReference>
<dbReference type="InterPro" id="IPR004108">
    <property type="entry name" value="Fe_hydrogenase_lsu_C"/>
</dbReference>
<dbReference type="Pfam" id="PF02256">
    <property type="entry name" value="Fe_hyd_SSU"/>
    <property type="match status" value="1"/>
</dbReference>
<keyword evidence="1" id="KW-0479">Metal-binding</keyword>
<proteinExistence type="predicted"/>
<dbReference type="PANTHER" id="PTHR11615">
    <property type="entry name" value="NITRATE, FORMATE, IRON DEHYDROGENASE"/>
    <property type="match status" value="1"/>
</dbReference>